<evidence type="ECO:0008006" key="6">
    <source>
        <dbReference type="Google" id="ProtNLM"/>
    </source>
</evidence>
<dbReference type="InterPro" id="IPR015422">
    <property type="entry name" value="PyrdxlP-dep_Trfase_small"/>
</dbReference>
<evidence type="ECO:0000256" key="2">
    <source>
        <dbReference type="PIRSR" id="PIRSR000390-2"/>
    </source>
</evidence>
<dbReference type="InterPro" id="IPR000653">
    <property type="entry name" value="DegT/StrS_aminotransferase"/>
</dbReference>
<proteinExistence type="inferred from homology"/>
<reference evidence="4 5" key="1">
    <citation type="journal article" date="2016" name="Nat. Commun.">
        <title>Thousands of microbial genomes shed light on interconnected biogeochemical processes in an aquifer system.</title>
        <authorList>
            <person name="Anantharaman K."/>
            <person name="Brown C.T."/>
            <person name="Hug L.A."/>
            <person name="Sharon I."/>
            <person name="Castelle C.J."/>
            <person name="Probst A.J."/>
            <person name="Thomas B.C."/>
            <person name="Singh A."/>
            <person name="Wilkins M.J."/>
            <person name="Karaoz U."/>
            <person name="Brodie E.L."/>
            <person name="Williams K.H."/>
            <person name="Hubbard S.S."/>
            <person name="Banfield J.F."/>
        </authorList>
    </citation>
    <scope>NUCLEOTIDE SEQUENCE [LARGE SCALE GENOMIC DNA]</scope>
</reference>
<evidence type="ECO:0000256" key="3">
    <source>
        <dbReference type="RuleBase" id="RU004508"/>
    </source>
</evidence>
<organism evidence="4 5">
    <name type="scientific">Candidatus Roizmanbacteria bacterium RIFCSPHIGHO2_01_FULL_39_12b</name>
    <dbReference type="NCBI Taxonomy" id="1802030"/>
    <lineage>
        <taxon>Bacteria</taxon>
        <taxon>Candidatus Roizmaniibacteriota</taxon>
    </lineage>
</organism>
<dbReference type="EMBL" id="MFZF01000014">
    <property type="protein sequence ID" value="OGK16632.1"/>
    <property type="molecule type" value="Genomic_DNA"/>
</dbReference>
<evidence type="ECO:0000313" key="4">
    <source>
        <dbReference type="EMBL" id="OGK16632.1"/>
    </source>
</evidence>
<feature type="modified residue" description="N6-(pyridoxal phosphate)lysine" evidence="2">
    <location>
        <position position="178"/>
    </location>
</feature>
<dbReference type="AlphaFoldDB" id="A0A1F7GDE8"/>
<dbReference type="Gene3D" id="3.90.1150.10">
    <property type="entry name" value="Aspartate Aminotransferase, domain 1"/>
    <property type="match status" value="1"/>
</dbReference>
<comment type="caution">
    <text evidence="4">The sequence shown here is derived from an EMBL/GenBank/DDBJ whole genome shotgun (WGS) entry which is preliminary data.</text>
</comment>
<name>A0A1F7GDE8_9BACT</name>
<protein>
    <recommendedName>
        <fullName evidence="6">DegT/DnrJ/EryC1/StrS aminotransferase</fullName>
    </recommendedName>
</protein>
<feature type="active site" description="Proton acceptor" evidence="1">
    <location>
        <position position="178"/>
    </location>
</feature>
<dbReference type="PANTHER" id="PTHR30244:SF34">
    <property type="entry name" value="DTDP-4-AMINO-4,6-DIDEOXYGALACTOSE TRANSAMINASE"/>
    <property type="match status" value="1"/>
</dbReference>
<gene>
    <name evidence="4" type="ORF">A2690_03390</name>
</gene>
<dbReference type="InterPro" id="IPR015424">
    <property type="entry name" value="PyrdxlP-dep_Trfase"/>
</dbReference>
<dbReference type="PIRSF" id="PIRSF000390">
    <property type="entry name" value="PLP_StrS"/>
    <property type="match status" value="1"/>
</dbReference>
<dbReference type="Gene3D" id="3.40.640.10">
    <property type="entry name" value="Type I PLP-dependent aspartate aminotransferase-like (Major domain)"/>
    <property type="match status" value="1"/>
</dbReference>
<dbReference type="Pfam" id="PF01041">
    <property type="entry name" value="DegT_DnrJ_EryC1"/>
    <property type="match status" value="1"/>
</dbReference>
<dbReference type="PANTHER" id="PTHR30244">
    <property type="entry name" value="TRANSAMINASE"/>
    <property type="match status" value="1"/>
</dbReference>
<dbReference type="GO" id="GO:0030170">
    <property type="term" value="F:pyridoxal phosphate binding"/>
    <property type="evidence" value="ECO:0007669"/>
    <property type="project" value="TreeGrafter"/>
</dbReference>
<sequence length="402" mass="45828">MTSFNSLGSNYTVDFIIKALFTLNRSQYQEELALYLEKKYQGKATLVYKGREALEMALTMLDFPARSKVIINGFTCYAVYRAVENAGLDAICADIDKTFNFSASTLENLIKKHPTTQVVIVQNTFGFPCDIEKIASICKQHKLILIEDLAHCIGTRYSDNQESGTVGDFTTLSFSQDKMIDGVSGGALVIRNKKYNQKNITLQQNVSYVQQIKDRLYPLLTFIIRKTYQTGIGKTFHMFLKQFGLLSTPMAGGEKGQFRKLPNWHCKLIKGEFEKLYTNLSHRRETAMIYAGSLNKNLIKDLSYNLLPNSSNLRFITQTKDRQSLFKYLKKSGIYIADTWYDAPIAPIKYLKETRYKKGDCSNAEVISETIINLPTHRAISQNATHRIVSKINAWQQLQQKT</sequence>
<dbReference type="GO" id="GO:0000271">
    <property type="term" value="P:polysaccharide biosynthetic process"/>
    <property type="evidence" value="ECO:0007669"/>
    <property type="project" value="TreeGrafter"/>
</dbReference>
<dbReference type="Proteomes" id="UP000178372">
    <property type="component" value="Unassembled WGS sequence"/>
</dbReference>
<evidence type="ECO:0000256" key="1">
    <source>
        <dbReference type="PIRSR" id="PIRSR000390-1"/>
    </source>
</evidence>
<comment type="similarity">
    <text evidence="3">Belongs to the DegT/DnrJ/EryC1 family.</text>
</comment>
<dbReference type="InterPro" id="IPR015421">
    <property type="entry name" value="PyrdxlP-dep_Trfase_major"/>
</dbReference>
<dbReference type="SUPFAM" id="SSF53383">
    <property type="entry name" value="PLP-dependent transferases"/>
    <property type="match status" value="1"/>
</dbReference>
<evidence type="ECO:0000313" key="5">
    <source>
        <dbReference type="Proteomes" id="UP000178372"/>
    </source>
</evidence>
<keyword evidence="2 3" id="KW-0663">Pyridoxal phosphate</keyword>
<accession>A0A1F7GDE8</accession>
<dbReference type="GO" id="GO:0008483">
    <property type="term" value="F:transaminase activity"/>
    <property type="evidence" value="ECO:0007669"/>
    <property type="project" value="TreeGrafter"/>
</dbReference>